<dbReference type="AlphaFoldDB" id="A0A2A9NZ31"/>
<name>A0A2A9NZ31_9AGAR</name>
<gene>
    <name evidence="1" type="ORF">AMATHDRAFT_55015</name>
</gene>
<proteinExistence type="predicted"/>
<dbReference type="OrthoDB" id="3250756at2759"/>
<dbReference type="Proteomes" id="UP000242287">
    <property type="component" value="Unassembled WGS sequence"/>
</dbReference>
<sequence>MFPDVTAHPPLCSRIVYWASSRPADLASLCRTCKVFQQSAEAKLYQNLMFLDPTRAYLACRAVILQSRYGSYVRVFWFTQESRRQPQHLSNTFWTALQDSLSRMPNLEILHLSDSTFNNSWILDPSRLKFQLHEAKLRLPWDRHLVNFLQSQRKLRVLQIIDQMDDVVRLQIQPSTLPFLQVFDGNLMIALQFLACPLTHLQIDVDMEAPQVLKLLPRLALVQKTLRSLNILGLPDEVAIRALDFIAKSCPLLRHIGTFPYPIINRQRFYYILMHIHYLRTIELDIHRWQPLPSPAGQRALAAEIRMYRPTTQQVVFWVGQARIRWILQGEDWIQRIENNQYSHSNLWAVA</sequence>
<evidence type="ECO:0008006" key="3">
    <source>
        <dbReference type="Google" id="ProtNLM"/>
    </source>
</evidence>
<evidence type="ECO:0000313" key="2">
    <source>
        <dbReference type="Proteomes" id="UP000242287"/>
    </source>
</evidence>
<accession>A0A2A9NZ31</accession>
<protein>
    <recommendedName>
        <fullName evidence="3">F-box domain-containing protein</fullName>
    </recommendedName>
</protein>
<keyword evidence="2" id="KW-1185">Reference proteome</keyword>
<reference evidence="1 2" key="1">
    <citation type="submission" date="2014-02" db="EMBL/GenBank/DDBJ databases">
        <title>Transposable element dynamics among asymbiotic and ectomycorrhizal Amanita fungi.</title>
        <authorList>
            <consortium name="DOE Joint Genome Institute"/>
            <person name="Hess J."/>
            <person name="Skrede I."/>
            <person name="Wolfe B."/>
            <person name="LaButti K."/>
            <person name="Ohm R.A."/>
            <person name="Grigoriev I.V."/>
            <person name="Pringle A."/>
        </authorList>
    </citation>
    <scope>NUCLEOTIDE SEQUENCE [LARGE SCALE GENOMIC DNA]</scope>
    <source>
        <strain evidence="1 2">SKay4041</strain>
    </source>
</reference>
<dbReference type="SUPFAM" id="SSF52047">
    <property type="entry name" value="RNI-like"/>
    <property type="match status" value="1"/>
</dbReference>
<dbReference type="EMBL" id="KZ301974">
    <property type="protein sequence ID" value="PFH53270.1"/>
    <property type="molecule type" value="Genomic_DNA"/>
</dbReference>
<organism evidence="1 2">
    <name type="scientific">Amanita thiersii Skay4041</name>
    <dbReference type="NCBI Taxonomy" id="703135"/>
    <lineage>
        <taxon>Eukaryota</taxon>
        <taxon>Fungi</taxon>
        <taxon>Dikarya</taxon>
        <taxon>Basidiomycota</taxon>
        <taxon>Agaricomycotina</taxon>
        <taxon>Agaricomycetes</taxon>
        <taxon>Agaricomycetidae</taxon>
        <taxon>Agaricales</taxon>
        <taxon>Pluteineae</taxon>
        <taxon>Amanitaceae</taxon>
        <taxon>Amanita</taxon>
    </lineage>
</organism>
<evidence type="ECO:0000313" key="1">
    <source>
        <dbReference type="EMBL" id="PFH53270.1"/>
    </source>
</evidence>
<dbReference type="Gene3D" id="3.80.10.10">
    <property type="entry name" value="Ribonuclease Inhibitor"/>
    <property type="match status" value="1"/>
</dbReference>
<dbReference type="InterPro" id="IPR032675">
    <property type="entry name" value="LRR_dom_sf"/>
</dbReference>